<feature type="region of interest" description="Disordered" evidence="1">
    <location>
        <begin position="65"/>
        <end position="106"/>
    </location>
</feature>
<dbReference type="STRING" id="1125847.NT26_4178"/>
<dbReference type="AlphaFoldDB" id="L0NLE8"/>
<feature type="compositionally biased region" description="Basic and acidic residues" evidence="1">
    <location>
        <begin position="96"/>
        <end position="106"/>
    </location>
</feature>
<sequence length="154" mass="17250">MQLNGNTEWLRRALREFRMLFTRWRAGEDLAIGRAEYANRVPLIDRHEHTLVGDGIAVAVQQDEVGGAEAAPRDNDGRRVGHGGVGDLGIADDDLADRSVEPQDPGMVHEDAKNVLLLGRCWPRAAREREEGEAETKGVRAEHFLAFGWMMPRR</sequence>
<name>L0NLE8_9HYPH</name>
<dbReference type="KEGG" id="rht:NT26_4178"/>
<gene>
    <name evidence="2" type="ORF">NT26_4178</name>
</gene>
<organism evidence="2 3">
    <name type="scientific">Pseudorhizobium banfieldiae</name>
    <dbReference type="NCBI Taxonomy" id="1125847"/>
    <lineage>
        <taxon>Bacteria</taxon>
        <taxon>Pseudomonadati</taxon>
        <taxon>Pseudomonadota</taxon>
        <taxon>Alphaproteobacteria</taxon>
        <taxon>Hyphomicrobiales</taxon>
        <taxon>Rhizobiaceae</taxon>
        <taxon>Rhizobium/Agrobacterium group</taxon>
        <taxon>Pseudorhizobium</taxon>
    </lineage>
</organism>
<evidence type="ECO:0000256" key="1">
    <source>
        <dbReference type="SAM" id="MobiDB-lite"/>
    </source>
</evidence>
<dbReference type="Proteomes" id="UP000010792">
    <property type="component" value="Chromosome"/>
</dbReference>
<evidence type="ECO:0000313" key="3">
    <source>
        <dbReference type="Proteomes" id="UP000010792"/>
    </source>
</evidence>
<keyword evidence="3" id="KW-1185">Reference proteome</keyword>
<accession>L0NLE8</accession>
<proteinExistence type="predicted"/>
<evidence type="ECO:0000313" key="2">
    <source>
        <dbReference type="EMBL" id="CCF21900.1"/>
    </source>
</evidence>
<dbReference type="EMBL" id="FO082820">
    <property type="protein sequence ID" value="CCF21900.1"/>
    <property type="molecule type" value="Genomic_DNA"/>
</dbReference>
<reference evidence="2 3" key="1">
    <citation type="journal article" date="2013" name="Genome Biol. Evol.">
        <title>Life in an arsenic-containing gold mine: genome and physiology of the autotrophic arsenite-oxidizing bacterium rhizobium sp. NT-26.</title>
        <authorList>
            <person name="Andres J."/>
            <person name="Arsene-Ploetze F."/>
            <person name="Barbe V."/>
            <person name="Brochier-Armanet C."/>
            <person name="Cleiss-Arnold J."/>
            <person name="Coppee J.Y."/>
            <person name="Dillies M.A."/>
            <person name="Geist"/>
            <person name="L"/>
            <person name="Joublin A."/>
            <person name="Koechler S."/>
            <person name="Lassalle F."/>
            <person name="Marchal M."/>
            <person name="Medigue C."/>
            <person name="Muller D."/>
            <person name="Nesme X."/>
            <person name="Plewniak F."/>
            <person name="Proux C."/>
            <person name="Ramirez-Bahena M.H."/>
            <person name="Schenowitz C."/>
            <person name="Sismeiro O."/>
            <person name="Vallenet D."/>
            <person name="Santini J.M."/>
            <person name="Bertin P.N."/>
        </authorList>
    </citation>
    <scope>NUCLEOTIDE SEQUENCE [LARGE SCALE GENOMIC DNA]</scope>
    <source>
        <strain evidence="2 3">NT-26</strain>
    </source>
</reference>
<protein>
    <submittedName>
        <fullName evidence="2">Uncharacterized protein</fullName>
    </submittedName>
</protein>